<name>A0A5C3F6P9_9BASI</name>
<evidence type="ECO:0000313" key="2">
    <source>
        <dbReference type="EMBL" id="SPO39109.1"/>
    </source>
</evidence>
<dbReference type="Proteomes" id="UP000323386">
    <property type="component" value="Unassembled WGS sequence"/>
</dbReference>
<organism evidence="2 3">
    <name type="scientific">Pseudozyma flocculosa</name>
    <dbReference type="NCBI Taxonomy" id="84751"/>
    <lineage>
        <taxon>Eukaryota</taxon>
        <taxon>Fungi</taxon>
        <taxon>Dikarya</taxon>
        <taxon>Basidiomycota</taxon>
        <taxon>Ustilaginomycotina</taxon>
        <taxon>Ustilaginomycetes</taxon>
        <taxon>Ustilaginales</taxon>
        <taxon>Ustilaginaceae</taxon>
        <taxon>Pseudozyma</taxon>
    </lineage>
</organism>
<proteinExistence type="predicted"/>
<feature type="region of interest" description="Disordered" evidence="1">
    <location>
        <begin position="222"/>
        <end position="245"/>
    </location>
</feature>
<dbReference type="AlphaFoldDB" id="A0A5C3F6P9"/>
<evidence type="ECO:0000256" key="1">
    <source>
        <dbReference type="SAM" id="MobiDB-lite"/>
    </source>
</evidence>
<keyword evidence="3" id="KW-1185">Reference proteome</keyword>
<accession>A0A5C3F6P9</accession>
<feature type="compositionally biased region" description="Low complexity" evidence="1">
    <location>
        <begin position="227"/>
        <end position="242"/>
    </location>
</feature>
<protein>
    <submittedName>
        <fullName evidence="2">Uncharacterized protein</fullName>
    </submittedName>
</protein>
<gene>
    <name evidence="2" type="ORF">PSFLO_04588</name>
</gene>
<reference evidence="2 3" key="1">
    <citation type="submission" date="2018-03" db="EMBL/GenBank/DDBJ databases">
        <authorList>
            <person name="Guldener U."/>
        </authorList>
    </citation>
    <scope>NUCLEOTIDE SEQUENCE [LARGE SCALE GENOMIC DNA]</scope>
    <source>
        <strain evidence="2 3">DAOM196992</strain>
    </source>
</reference>
<dbReference type="EMBL" id="OOIP01000013">
    <property type="protein sequence ID" value="SPO39109.1"/>
    <property type="molecule type" value="Genomic_DNA"/>
</dbReference>
<evidence type="ECO:0000313" key="3">
    <source>
        <dbReference type="Proteomes" id="UP000323386"/>
    </source>
</evidence>
<sequence length="332" mass="35826">MAVASEAMIEELERFSIQHTKVAIRDMRNALYAASSEIRGRDTDVLHPLISDHGRERPLRDPPQLEAIVGPVLAASSDETLSATARCLYRILTHGMVQSASSDFAPAETIPSPDSIERDYAKPFDGHGDEYLCRHSDAVRQLYDKTEHYGRIVPILQPWAVEKSRSVDRVLRKHHPGIILALRAMGNDTAMPVRDSIAADLLGSPLSPPEELLLVPFEPEDASTGVSGASDTAPASSPDSKPLPTLLRSTAPVADAVASGKLRDDGFFVLASDQAAETLDLLPELRRVWQVMGVGSHAGADRLFLPLLSTDTDVILRLGRDVATSESDGSGG</sequence>